<evidence type="ECO:0000256" key="3">
    <source>
        <dbReference type="PROSITE-ProRule" id="PRU00339"/>
    </source>
</evidence>
<feature type="repeat" description="TPR" evidence="3">
    <location>
        <begin position="397"/>
        <end position="430"/>
    </location>
</feature>
<dbReference type="AlphaFoldDB" id="A0A0S8FU87"/>
<dbReference type="InterPro" id="IPR019734">
    <property type="entry name" value="TPR_rpt"/>
</dbReference>
<evidence type="ECO:0000256" key="2">
    <source>
        <dbReference type="ARBA" id="ARBA00022803"/>
    </source>
</evidence>
<evidence type="ECO:0000256" key="1">
    <source>
        <dbReference type="ARBA" id="ARBA00022737"/>
    </source>
</evidence>
<feature type="repeat" description="TPR" evidence="3">
    <location>
        <begin position="83"/>
        <end position="116"/>
    </location>
</feature>
<dbReference type="PANTHER" id="PTHR44943:SF8">
    <property type="entry name" value="TPR REPEAT-CONTAINING PROTEIN MJ0263"/>
    <property type="match status" value="1"/>
</dbReference>
<dbReference type="Pfam" id="PF13432">
    <property type="entry name" value="TPR_16"/>
    <property type="match status" value="3"/>
</dbReference>
<dbReference type="InterPro" id="IPR051685">
    <property type="entry name" value="Ycf3/AcsC/BcsC/TPR_MFPF"/>
</dbReference>
<keyword evidence="1" id="KW-0677">Repeat</keyword>
<dbReference type="Gene3D" id="1.25.40.10">
    <property type="entry name" value="Tetratricopeptide repeat domain"/>
    <property type="match status" value="3"/>
</dbReference>
<dbReference type="SUPFAM" id="SSF48452">
    <property type="entry name" value="TPR-like"/>
    <property type="match status" value="1"/>
</dbReference>
<dbReference type="EMBL" id="LJUJ01000004">
    <property type="protein sequence ID" value="KPK64259.1"/>
    <property type="molecule type" value="Genomic_DNA"/>
</dbReference>
<dbReference type="Proteomes" id="UP000051373">
    <property type="component" value="Unassembled WGS sequence"/>
</dbReference>
<dbReference type="Pfam" id="PF13424">
    <property type="entry name" value="TPR_12"/>
    <property type="match status" value="1"/>
</dbReference>
<feature type="repeat" description="TPR" evidence="3">
    <location>
        <begin position="261"/>
        <end position="294"/>
    </location>
</feature>
<dbReference type="STRING" id="1703779.AMJ83_03265"/>
<organism evidence="4 5">
    <name type="scientific">candidate division WOR_3 bacterium SM23_42</name>
    <dbReference type="NCBI Taxonomy" id="1703779"/>
    <lineage>
        <taxon>Bacteria</taxon>
        <taxon>Bacteria division WOR-3</taxon>
    </lineage>
</organism>
<reference evidence="4 5" key="1">
    <citation type="journal article" date="2015" name="Microbiome">
        <title>Genomic resolution of linkages in carbon, nitrogen, and sulfur cycling among widespread estuary sediment bacteria.</title>
        <authorList>
            <person name="Baker B.J."/>
            <person name="Lazar C.S."/>
            <person name="Teske A.P."/>
            <person name="Dick G.J."/>
        </authorList>
    </citation>
    <scope>NUCLEOTIDE SEQUENCE [LARGE SCALE GENOMIC DNA]</scope>
    <source>
        <strain evidence="4">SM23_42</strain>
    </source>
</reference>
<dbReference type="SUPFAM" id="SSF81901">
    <property type="entry name" value="HCP-like"/>
    <property type="match status" value="1"/>
</dbReference>
<protein>
    <submittedName>
        <fullName evidence="4">Uncharacterized protein</fullName>
    </submittedName>
</protein>
<sequence length="454" mass="51242">MQGQFSNALEWFEKVLVQDEHDALALNNVAVAQYNLGDIDRAVENYRKSVDAGNADAHLNLAMHHLKGGDYDKALELLKHETADAHFGRALVYMEKGDDEKALSLFKRVLELVPHHAGAYYNMGFIATRQGRYEESLSHIRKGMEIEPNYDNEKYHLSLDSALSEFGPYYVPKLQTAPADVIDNVFTPSAVSAEELLVEAEKLLSCSDTGSALKKVDEALDVEPESERAVVLKAEILYHHDDVDAAIDLLEGYNDKHAGVSQVLESLARMLKEKGRMKEAREKYAELSELQPDNLSWLNEVAELAYGLGEEDEALSSYLKIREQDPEDAGVNLRLLSIYVNKKEYDRATPFIEFFADGQDDSYEYDILAGIYWSEKGVHEKALGYFKRAVDIDSSQPLPYYHQGLLNVQRGAFEAACENWKKALLLSPDDDLANKIRRCLNLTIELSEILEKEI</sequence>
<dbReference type="PROSITE" id="PS50005">
    <property type="entry name" value="TPR"/>
    <property type="match status" value="4"/>
</dbReference>
<dbReference type="PROSITE" id="PS50293">
    <property type="entry name" value="TPR_REGION"/>
    <property type="match status" value="2"/>
</dbReference>
<dbReference type="PANTHER" id="PTHR44943">
    <property type="entry name" value="CELLULOSE SYNTHASE OPERON PROTEIN C"/>
    <property type="match status" value="1"/>
</dbReference>
<accession>A0A0S8FU87</accession>
<dbReference type="InterPro" id="IPR011990">
    <property type="entry name" value="TPR-like_helical_dom_sf"/>
</dbReference>
<evidence type="ECO:0000313" key="5">
    <source>
        <dbReference type="Proteomes" id="UP000051373"/>
    </source>
</evidence>
<name>A0A0S8FU87_UNCW3</name>
<dbReference type="SMART" id="SM00028">
    <property type="entry name" value="TPR"/>
    <property type="match status" value="8"/>
</dbReference>
<evidence type="ECO:0000313" key="4">
    <source>
        <dbReference type="EMBL" id="KPK64259.1"/>
    </source>
</evidence>
<gene>
    <name evidence="4" type="ORF">AMJ83_03265</name>
</gene>
<proteinExistence type="predicted"/>
<comment type="caution">
    <text evidence="4">The sequence shown here is derived from an EMBL/GenBank/DDBJ whole genome shotgun (WGS) entry which is preliminary data.</text>
</comment>
<keyword evidence="2 3" id="KW-0802">TPR repeat</keyword>
<feature type="repeat" description="TPR" evidence="3">
    <location>
        <begin position="117"/>
        <end position="150"/>
    </location>
</feature>